<dbReference type="AlphaFoldDB" id="A0A813KH07"/>
<accession>A0A813KH07</accession>
<organism evidence="2 3">
    <name type="scientific">Polarella glacialis</name>
    <name type="common">Dinoflagellate</name>
    <dbReference type="NCBI Taxonomy" id="89957"/>
    <lineage>
        <taxon>Eukaryota</taxon>
        <taxon>Sar</taxon>
        <taxon>Alveolata</taxon>
        <taxon>Dinophyceae</taxon>
        <taxon>Suessiales</taxon>
        <taxon>Suessiaceae</taxon>
        <taxon>Polarella</taxon>
    </lineage>
</organism>
<comment type="caution">
    <text evidence="2">The sequence shown here is derived from an EMBL/GenBank/DDBJ whole genome shotgun (WGS) entry which is preliminary data.</text>
</comment>
<name>A0A813KH07_POLGL</name>
<evidence type="ECO:0000313" key="2">
    <source>
        <dbReference type="EMBL" id="CAE8699766.1"/>
    </source>
</evidence>
<dbReference type="Proteomes" id="UP000626109">
    <property type="component" value="Unassembled WGS sequence"/>
</dbReference>
<dbReference type="EMBL" id="CAJNNW010029301">
    <property type="protein sequence ID" value="CAE8699766.1"/>
    <property type="molecule type" value="Genomic_DNA"/>
</dbReference>
<feature type="non-terminal residue" evidence="2">
    <location>
        <position position="1"/>
    </location>
</feature>
<proteinExistence type="predicted"/>
<protein>
    <submittedName>
        <fullName evidence="2">Uncharacterized protein</fullName>
    </submittedName>
</protein>
<feature type="region of interest" description="Disordered" evidence="1">
    <location>
        <begin position="1"/>
        <end position="34"/>
    </location>
</feature>
<evidence type="ECO:0000256" key="1">
    <source>
        <dbReference type="SAM" id="MobiDB-lite"/>
    </source>
</evidence>
<reference evidence="2" key="1">
    <citation type="submission" date="2021-02" db="EMBL/GenBank/DDBJ databases">
        <authorList>
            <person name="Dougan E. K."/>
            <person name="Rhodes N."/>
            <person name="Thang M."/>
            <person name="Chan C."/>
        </authorList>
    </citation>
    <scope>NUCLEOTIDE SEQUENCE</scope>
</reference>
<gene>
    <name evidence="2" type="ORF">PGLA2088_LOCUS31299</name>
</gene>
<evidence type="ECO:0000313" key="3">
    <source>
        <dbReference type="Proteomes" id="UP000626109"/>
    </source>
</evidence>
<sequence>DMRWRPYAGGVRRGCPAPQPPSGQGLEAGTGPFTPATAARQQQLPVHFLCSTHRLGVPALGSPLNCPWCAQARSSAMSPRKLGSPPAVVRPELLARGYL</sequence>